<evidence type="ECO:0000313" key="12">
    <source>
        <dbReference type="Proteomes" id="UP001597241"/>
    </source>
</evidence>
<dbReference type="EMBL" id="JBHTMV010000013">
    <property type="protein sequence ID" value="MFD1295008.1"/>
    <property type="molecule type" value="Genomic_DNA"/>
</dbReference>
<feature type="transmembrane region" description="Helical" evidence="7">
    <location>
        <begin position="386"/>
        <end position="406"/>
    </location>
</feature>
<dbReference type="InterPro" id="IPR052702">
    <property type="entry name" value="MscS-like_channel"/>
</dbReference>
<dbReference type="PANTHER" id="PTHR30347">
    <property type="entry name" value="POTASSIUM CHANNEL RELATED"/>
    <property type="match status" value="1"/>
</dbReference>
<keyword evidence="6 7" id="KW-0472">Membrane</keyword>
<name>A0ABW3WS29_9FLAO</name>
<protein>
    <submittedName>
        <fullName evidence="11">Mechanosensitive ion channel domain-containing protein</fullName>
    </submittedName>
</protein>
<dbReference type="InterPro" id="IPR049278">
    <property type="entry name" value="MS_channel_C"/>
</dbReference>
<keyword evidence="8" id="KW-0732">Signal</keyword>
<dbReference type="InterPro" id="IPR006685">
    <property type="entry name" value="MscS_channel_2nd"/>
</dbReference>
<comment type="subcellular location">
    <subcellularLocation>
        <location evidence="1">Cell membrane</location>
        <topology evidence="1">Multi-pass membrane protein</topology>
    </subcellularLocation>
</comment>
<feature type="chain" id="PRO_5045575848" evidence="8">
    <location>
        <begin position="29"/>
        <end position="817"/>
    </location>
</feature>
<evidence type="ECO:0000256" key="2">
    <source>
        <dbReference type="ARBA" id="ARBA00008017"/>
    </source>
</evidence>
<evidence type="ECO:0000256" key="8">
    <source>
        <dbReference type="SAM" id="SignalP"/>
    </source>
</evidence>
<feature type="transmembrane region" description="Helical" evidence="7">
    <location>
        <begin position="363"/>
        <end position="380"/>
    </location>
</feature>
<dbReference type="InterPro" id="IPR011014">
    <property type="entry name" value="MscS_channel_TM-2"/>
</dbReference>
<proteinExistence type="inferred from homology"/>
<evidence type="ECO:0000256" key="3">
    <source>
        <dbReference type="ARBA" id="ARBA00022475"/>
    </source>
</evidence>
<feature type="transmembrane region" description="Helical" evidence="7">
    <location>
        <begin position="333"/>
        <end position="351"/>
    </location>
</feature>
<feature type="signal peptide" evidence="8">
    <location>
        <begin position="1"/>
        <end position="28"/>
    </location>
</feature>
<evidence type="ECO:0000256" key="6">
    <source>
        <dbReference type="ARBA" id="ARBA00023136"/>
    </source>
</evidence>
<dbReference type="InterPro" id="IPR011066">
    <property type="entry name" value="MscS_channel_C_sf"/>
</dbReference>
<dbReference type="PANTHER" id="PTHR30347:SF1">
    <property type="entry name" value="MECHANOSENSITIVE CHANNEL MSCK"/>
    <property type="match status" value="1"/>
</dbReference>
<keyword evidence="5 7" id="KW-1133">Transmembrane helix</keyword>
<dbReference type="InterPro" id="IPR010920">
    <property type="entry name" value="LSM_dom_sf"/>
</dbReference>
<reference evidence="12" key="1">
    <citation type="journal article" date="2019" name="Int. J. Syst. Evol. Microbiol.">
        <title>The Global Catalogue of Microorganisms (GCM) 10K type strain sequencing project: providing services to taxonomists for standard genome sequencing and annotation.</title>
        <authorList>
            <consortium name="The Broad Institute Genomics Platform"/>
            <consortium name="The Broad Institute Genome Sequencing Center for Infectious Disease"/>
            <person name="Wu L."/>
            <person name="Ma J."/>
        </authorList>
    </citation>
    <scope>NUCLEOTIDE SEQUENCE [LARGE SCALE GENOMIC DNA]</scope>
    <source>
        <strain evidence="12">CCUG 62221</strain>
    </source>
</reference>
<feature type="transmembrane region" description="Helical" evidence="7">
    <location>
        <begin position="596"/>
        <end position="615"/>
    </location>
</feature>
<sequence>MKNSYKNYFRCSIVLLFLNLIPVNYLYAQDTTTNKEANGVVKESKQETPPTLSEIIPEVALLSEDLTSINNSIDDFDGIDEIADNYKEIAENLKVIGDQFDAFKKDENYSTNELENLRSELNQSGQQFEDSNKTLKDVIILLETSRKEWLNSKKKWSTYEKLLRDDDLPLEAKKSLKSAHTIIDKALNVIGSKLNDLMKLQQSGYKNQETINDLNIQIQVLRKKKITSAFEVGSIPMYSPKFFQQFNSKLWQRVKSGFTSVIFPSKSFFENNWWVYVCQIFVTFFIIYLIRRNSKFLKDHTEFDYFTDRSISAGIFFGFLSVLIFHSDMKSVPLWNLFSFLIGGIAFCYLISNRKVEPWKNNFYYILVVILTFTGFLHVFNLPIVLFRIFIVSISIYCLIRLYRWNKNHKKSVSYKKYRWLFLGLFIYLSVIVFSEIIGKEVLALYMYESLLKSFMLIVFTVVFLNMVRAGIEVVFKIISNGDLTNIDEDKDNSKLLNKTVVNLSTFIGILVFLLGVIPRILVFWNIYNDIPEAYGKLINIGFSIGESRFSLGIIIASISILYFCYVSSTIIEMLLMNERLDRKLEKGARLSIAQLIRYFLMFIGFLLAIAALGFDLTNFTIILSALGVGIGFGLQGVVNNFVSGLILLFERPIREGDTVEIEGAWSNVKKIGLRSTTVHTFDQSDVIIPNSDLVYNKVTNWSLSNNRKRIIIAVGVAYGSDINLVISVLKEIGKGNDALVQSVNPVVLFRDFADSTLNFELRVRAKDQSKALQIESDLREEIDSRFREHNIEIAFPQRDLFIKNFEGSVLDKENKN</sequence>
<dbReference type="Proteomes" id="UP001597241">
    <property type="component" value="Unassembled WGS sequence"/>
</dbReference>
<feature type="transmembrane region" description="Helical" evidence="7">
    <location>
        <begin position="501"/>
        <end position="528"/>
    </location>
</feature>
<keyword evidence="3" id="KW-1003">Cell membrane</keyword>
<dbReference type="Gene3D" id="1.10.287.1260">
    <property type="match status" value="1"/>
</dbReference>
<evidence type="ECO:0000256" key="1">
    <source>
        <dbReference type="ARBA" id="ARBA00004651"/>
    </source>
</evidence>
<dbReference type="Gene3D" id="2.30.30.60">
    <property type="match status" value="1"/>
</dbReference>
<evidence type="ECO:0000256" key="7">
    <source>
        <dbReference type="SAM" id="Phobius"/>
    </source>
</evidence>
<feature type="transmembrane region" description="Helical" evidence="7">
    <location>
        <begin position="311"/>
        <end position="327"/>
    </location>
</feature>
<feature type="transmembrane region" description="Helical" evidence="7">
    <location>
        <begin position="418"/>
        <end position="438"/>
    </location>
</feature>
<dbReference type="Pfam" id="PF00924">
    <property type="entry name" value="MS_channel_2nd"/>
    <property type="match status" value="1"/>
</dbReference>
<dbReference type="SUPFAM" id="SSF82689">
    <property type="entry name" value="Mechanosensitive channel protein MscS (YggB), C-terminal domain"/>
    <property type="match status" value="1"/>
</dbReference>
<organism evidence="11 12">
    <name type="scientific">Lutibacter holmesii</name>
    <dbReference type="NCBI Taxonomy" id="1137985"/>
    <lineage>
        <taxon>Bacteria</taxon>
        <taxon>Pseudomonadati</taxon>
        <taxon>Bacteroidota</taxon>
        <taxon>Flavobacteriia</taxon>
        <taxon>Flavobacteriales</taxon>
        <taxon>Flavobacteriaceae</taxon>
        <taxon>Lutibacter</taxon>
    </lineage>
</organism>
<evidence type="ECO:0000259" key="9">
    <source>
        <dbReference type="Pfam" id="PF00924"/>
    </source>
</evidence>
<dbReference type="Pfam" id="PF21082">
    <property type="entry name" value="MS_channel_3rd"/>
    <property type="match status" value="1"/>
</dbReference>
<evidence type="ECO:0000256" key="4">
    <source>
        <dbReference type="ARBA" id="ARBA00022692"/>
    </source>
</evidence>
<evidence type="ECO:0000313" key="11">
    <source>
        <dbReference type="EMBL" id="MFD1295008.1"/>
    </source>
</evidence>
<accession>A0ABW3WS29</accession>
<dbReference type="SUPFAM" id="SSF50182">
    <property type="entry name" value="Sm-like ribonucleoproteins"/>
    <property type="match status" value="1"/>
</dbReference>
<dbReference type="InterPro" id="IPR023408">
    <property type="entry name" value="MscS_beta-dom_sf"/>
</dbReference>
<keyword evidence="4 7" id="KW-0812">Transmembrane</keyword>
<evidence type="ECO:0000259" key="10">
    <source>
        <dbReference type="Pfam" id="PF21082"/>
    </source>
</evidence>
<comment type="similarity">
    <text evidence="2">Belongs to the MscS (TC 1.A.23) family.</text>
</comment>
<comment type="caution">
    <text evidence="11">The sequence shown here is derived from an EMBL/GenBank/DDBJ whole genome shotgun (WGS) entry which is preliminary data.</text>
</comment>
<dbReference type="SUPFAM" id="SSF82861">
    <property type="entry name" value="Mechanosensitive channel protein MscS (YggB), transmembrane region"/>
    <property type="match status" value="1"/>
</dbReference>
<feature type="domain" description="Mechanosensitive ion channel MscS C-terminal" evidence="10">
    <location>
        <begin position="713"/>
        <end position="794"/>
    </location>
</feature>
<evidence type="ECO:0000256" key="5">
    <source>
        <dbReference type="ARBA" id="ARBA00022989"/>
    </source>
</evidence>
<gene>
    <name evidence="11" type="ORF">ACFQ5N_14280</name>
</gene>
<dbReference type="RefSeq" id="WP_386810465.1">
    <property type="nucleotide sequence ID" value="NZ_JBHTMV010000013.1"/>
</dbReference>
<feature type="domain" description="Mechanosensitive ion channel MscS" evidence="9">
    <location>
        <begin position="638"/>
        <end position="703"/>
    </location>
</feature>
<feature type="transmembrane region" description="Helical" evidence="7">
    <location>
        <begin position="450"/>
        <end position="468"/>
    </location>
</feature>
<keyword evidence="12" id="KW-1185">Reference proteome</keyword>
<feature type="transmembrane region" description="Helical" evidence="7">
    <location>
        <begin position="273"/>
        <end position="290"/>
    </location>
</feature>
<dbReference type="Gene3D" id="3.30.70.100">
    <property type="match status" value="1"/>
</dbReference>
<feature type="transmembrane region" description="Helical" evidence="7">
    <location>
        <begin position="621"/>
        <end position="650"/>
    </location>
</feature>
<feature type="transmembrane region" description="Helical" evidence="7">
    <location>
        <begin position="550"/>
        <end position="576"/>
    </location>
</feature>